<keyword evidence="3" id="KW-1185">Reference proteome</keyword>
<evidence type="ECO:0000313" key="3">
    <source>
        <dbReference type="Proteomes" id="UP000008721"/>
    </source>
</evidence>
<evidence type="ECO:0000313" key="2">
    <source>
        <dbReference type="EMBL" id="ADR33743.1"/>
    </source>
</evidence>
<dbReference type="SUPFAM" id="SSF56219">
    <property type="entry name" value="DNase I-like"/>
    <property type="match status" value="1"/>
</dbReference>
<keyword evidence="2" id="KW-0540">Nuclease</keyword>
<gene>
    <name evidence="2" type="ordered locus">Sulku_1080</name>
</gene>
<dbReference type="Pfam" id="PF03372">
    <property type="entry name" value="Exo_endo_phos"/>
    <property type="match status" value="1"/>
</dbReference>
<organism evidence="2 3">
    <name type="scientific">Sulfuricurvum kujiense (strain ATCC BAA-921 / DSM 16994 / JCM 11577 / YK-1)</name>
    <dbReference type="NCBI Taxonomy" id="709032"/>
    <lineage>
        <taxon>Bacteria</taxon>
        <taxon>Pseudomonadati</taxon>
        <taxon>Campylobacterota</taxon>
        <taxon>Epsilonproteobacteria</taxon>
        <taxon>Campylobacterales</taxon>
        <taxon>Sulfurimonadaceae</taxon>
        <taxon>Sulfuricurvum</taxon>
    </lineage>
</organism>
<proteinExistence type="predicted"/>
<reference evidence="2 3" key="1">
    <citation type="journal article" date="2012" name="Stand. Genomic Sci.">
        <title>Complete genome sequence of the sulfur compounds oxidizing chemolithoautotroph Sulfuricurvum kujiense type strain (YK-1(T)).</title>
        <authorList>
            <person name="Han C."/>
            <person name="Kotsyurbenko O."/>
            <person name="Chertkov O."/>
            <person name="Held B."/>
            <person name="Lapidus A."/>
            <person name="Nolan M."/>
            <person name="Lucas S."/>
            <person name="Hammon N."/>
            <person name="Deshpande S."/>
            <person name="Cheng J.F."/>
            <person name="Tapia R."/>
            <person name="Goodwin L.A."/>
            <person name="Pitluck S."/>
            <person name="Liolios K."/>
            <person name="Pagani I."/>
            <person name="Ivanova N."/>
            <person name="Mavromatis K."/>
            <person name="Mikhailova N."/>
            <person name="Pati A."/>
            <person name="Chen A."/>
            <person name="Palaniappan K."/>
            <person name="Land M."/>
            <person name="Hauser L."/>
            <person name="Chang Y.J."/>
            <person name="Jeffries C.D."/>
            <person name="Brambilla E.M."/>
            <person name="Rohde M."/>
            <person name="Spring S."/>
            <person name="Sikorski J."/>
            <person name="Goker M."/>
            <person name="Woyke T."/>
            <person name="Bristow J."/>
            <person name="Eisen J.A."/>
            <person name="Markowitz V."/>
            <person name="Hugenholtz P."/>
            <person name="Kyrpides N.C."/>
            <person name="Klenk H.P."/>
            <person name="Detter J.C."/>
        </authorList>
    </citation>
    <scope>NUCLEOTIDE SEQUENCE [LARGE SCALE GENOMIC DNA]</scope>
    <source>
        <strain evidence="3">ATCC BAA-921 / DSM 16994 / JCM 11577 / YK-1</strain>
    </source>
</reference>
<sequence>MPGIIRHICEPHEENRLPEDFGLLCWNVQKKNLGYRFNRFFSELLEHYKIDILAFQEVKLNLSSASLPGKFHFSCAPNIRFLNHVYGVLNGSCIPENNSFSILSSHREGMIQTRKSAIFSTYTLYSGEPLLLLNLHAINFRADNIYHKEIELIFDAIRHHQGAMIVTGDFNSWNKQRMEYLMKLSEALDLKNSEIEHSHLIKSFMNHKLDHIFYRGLQLIESRAVDVQHLSDHNALYARFRSV</sequence>
<dbReference type="Gene3D" id="3.60.10.10">
    <property type="entry name" value="Endonuclease/exonuclease/phosphatase"/>
    <property type="match status" value="1"/>
</dbReference>
<keyword evidence="2" id="KW-0378">Hydrolase</keyword>
<dbReference type="InterPro" id="IPR005135">
    <property type="entry name" value="Endo/exonuclease/phosphatase"/>
</dbReference>
<evidence type="ECO:0000259" key="1">
    <source>
        <dbReference type="Pfam" id="PF03372"/>
    </source>
</evidence>
<keyword evidence="2" id="KW-0255">Endonuclease</keyword>
<dbReference type="GO" id="GO:0004519">
    <property type="term" value="F:endonuclease activity"/>
    <property type="evidence" value="ECO:0007669"/>
    <property type="project" value="UniProtKB-KW"/>
</dbReference>
<dbReference type="InterPro" id="IPR036691">
    <property type="entry name" value="Endo/exonu/phosph_ase_sf"/>
</dbReference>
<dbReference type="NCBIfam" id="NF003842">
    <property type="entry name" value="PRK05421.1-4"/>
    <property type="match status" value="1"/>
</dbReference>
<dbReference type="EMBL" id="CP002355">
    <property type="protein sequence ID" value="ADR33743.1"/>
    <property type="molecule type" value="Genomic_DNA"/>
</dbReference>
<dbReference type="HOGENOM" id="CLU_083563_0_0_7"/>
<feature type="domain" description="Endonuclease/exonuclease/phosphatase" evidence="1">
    <location>
        <begin position="26"/>
        <end position="233"/>
    </location>
</feature>
<dbReference type="STRING" id="709032.Sulku_1080"/>
<dbReference type="AlphaFoldDB" id="E4TWC5"/>
<dbReference type="OrthoDB" id="9793162at2"/>
<name>E4TWC5_SULKY</name>
<dbReference type="RefSeq" id="WP_013459940.1">
    <property type="nucleotide sequence ID" value="NC_014762.1"/>
</dbReference>
<dbReference type="eggNOG" id="COG3021">
    <property type="taxonomic scope" value="Bacteria"/>
</dbReference>
<dbReference type="KEGG" id="sku:Sulku_1080"/>
<dbReference type="Proteomes" id="UP000008721">
    <property type="component" value="Chromosome"/>
</dbReference>
<protein>
    <submittedName>
        <fullName evidence="2">Endonuclease/exonuclease/phosphatase</fullName>
    </submittedName>
</protein>
<accession>E4TWC5</accession>